<evidence type="ECO:0000256" key="1">
    <source>
        <dbReference type="SAM" id="MobiDB-lite"/>
    </source>
</evidence>
<dbReference type="Gramene" id="Psat02G0298500-T1">
    <property type="protein sequence ID" value="KAI5436680.1"/>
    <property type="gene ID" value="KIW84_022985"/>
</dbReference>
<name>A0A9D4YG85_PEA</name>
<reference evidence="3 4" key="1">
    <citation type="journal article" date="2022" name="Nat. Genet.">
        <title>Improved pea reference genome and pan-genome highlight genomic features and evolutionary characteristics.</title>
        <authorList>
            <person name="Yang T."/>
            <person name="Liu R."/>
            <person name="Luo Y."/>
            <person name="Hu S."/>
            <person name="Wang D."/>
            <person name="Wang C."/>
            <person name="Pandey M.K."/>
            <person name="Ge S."/>
            <person name="Xu Q."/>
            <person name="Li N."/>
            <person name="Li G."/>
            <person name="Huang Y."/>
            <person name="Saxena R.K."/>
            <person name="Ji Y."/>
            <person name="Li M."/>
            <person name="Yan X."/>
            <person name="He Y."/>
            <person name="Liu Y."/>
            <person name="Wang X."/>
            <person name="Xiang C."/>
            <person name="Varshney R.K."/>
            <person name="Ding H."/>
            <person name="Gao S."/>
            <person name="Zong X."/>
        </authorList>
    </citation>
    <scope>NUCLEOTIDE SEQUENCE [LARGE SCALE GENOMIC DNA]</scope>
    <source>
        <strain evidence="3 4">cv. Zhongwan 6</strain>
    </source>
</reference>
<protein>
    <recommendedName>
        <fullName evidence="2">Arabidopsis retrotransposon Orf1 C-terminal domain-containing protein</fullName>
    </recommendedName>
</protein>
<comment type="caution">
    <text evidence="3">The sequence shown here is derived from an EMBL/GenBank/DDBJ whole genome shotgun (WGS) entry which is preliminary data.</text>
</comment>
<gene>
    <name evidence="3" type="ORF">KIW84_022985</name>
</gene>
<dbReference type="Proteomes" id="UP001058974">
    <property type="component" value="Chromosome 2"/>
</dbReference>
<feature type="compositionally biased region" description="Acidic residues" evidence="1">
    <location>
        <begin position="342"/>
        <end position="354"/>
    </location>
</feature>
<dbReference type="AlphaFoldDB" id="A0A9D4YG85"/>
<feature type="region of interest" description="Disordered" evidence="1">
    <location>
        <begin position="202"/>
        <end position="395"/>
    </location>
</feature>
<evidence type="ECO:0000313" key="4">
    <source>
        <dbReference type="Proteomes" id="UP001058974"/>
    </source>
</evidence>
<organism evidence="3 4">
    <name type="scientific">Pisum sativum</name>
    <name type="common">Garden pea</name>
    <name type="synonym">Lathyrus oleraceus</name>
    <dbReference type="NCBI Taxonomy" id="3888"/>
    <lineage>
        <taxon>Eukaryota</taxon>
        <taxon>Viridiplantae</taxon>
        <taxon>Streptophyta</taxon>
        <taxon>Embryophyta</taxon>
        <taxon>Tracheophyta</taxon>
        <taxon>Spermatophyta</taxon>
        <taxon>Magnoliopsida</taxon>
        <taxon>eudicotyledons</taxon>
        <taxon>Gunneridae</taxon>
        <taxon>Pentapetalae</taxon>
        <taxon>rosids</taxon>
        <taxon>fabids</taxon>
        <taxon>Fabales</taxon>
        <taxon>Fabaceae</taxon>
        <taxon>Papilionoideae</taxon>
        <taxon>50 kb inversion clade</taxon>
        <taxon>NPAAA clade</taxon>
        <taxon>Hologalegina</taxon>
        <taxon>IRL clade</taxon>
        <taxon>Fabeae</taxon>
        <taxon>Lathyrus</taxon>
    </lineage>
</organism>
<feature type="compositionally biased region" description="Basic and acidic residues" evidence="1">
    <location>
        <begin position="222"/>
        <end position="231"/>
    </location>
</feature>
<sequence length="395" mass="45291">MPLRVIRPRGDMDYMGIVFAEGIDGENQRSTYHKLFKSPTFIRLTYEFLSSFRYTTPIRGSRTTGTAHFRMFNRTYAINQDQLTDLLSFLHGDDFACQHPLERYLESSALKFWQKLTSKTTTDWEGLKATAIQNPIIRYLHRILANTIFGRENTGTSSEHHPHEEYDYTAMRITLDDVLSELRHQNDVEVDRDVLLRNIQIQQEEMKPPPKGPPKKATATKDAVEKEEKAPTKTTTTTTTTTKARRKPPPTPKKRKLKEPQVLEFDFEPAAKTTPERLERYNFSPKVEGPKVEEDVQDKSNDASPNILDQVEDVSDNEEEQDKGRSMFNIPPIDDRNKQEEDDKENNENDEENLGEMPKAIQSSDTGKELKAPSIGNTTALSSEELEALKWSKPA</sequence>
<feature type="compositionally biased region" description="Acidic residues" evidence="1">
    <location>
        <begin position="310"/>
        <end position="321"/>
    </location>
</feature>
<feature type="compositionally biased region" description="Basic and acidic residues" evidence="1">
    <location>
        <begin position="288"/>
        <end position="301"/>
    </location>
</feature>
<dbReference type="Pfam" id="PF03078">
    <property type="entry name" value="ATHILA"/>
    <property type="match status" value="1"/>
</dbReference>
<evidence type="ECO:0000259" key="2">
    <source>
        <dbReference type="Pfam" id="PF03078"/>
    </source>
</evidence>
<dbReference type="EMBL" id="JAMSHJ010000002">
    <property type="protein sequence ID" value="KAI5436680.1"/>
    <property type="molecule type" value="Genomic_DNA"/>
</dbReference>
<proteinExistence type="predicted"/>
<evidence type="ECO:0000313" key="3">
    <source>
        <dbReference type="EMBL" id="KAI5436680.1"/>
    </source>
</evidence>
<feature type="compositionally biased region" description="Basic residues" evidence="1">
    <location>
        <begin position="243"/>
        <end position="257"/>
    </location>
</feature>
<keyword evidence="4" id="KW-1185">Reference proteome</keyword>
<accession>A0A9D4YG85</accession>
<feature type="domain" description="Arabidopsis retrotransposon Orf1 C-terminal" evidence="2">
    <location>
        <begin position="36"/>
        <end position="159"/>
    </location>
</feature>
<feature type="compositionally biased region" description="Low complexity" evidence="1">
    <location>
        <begin position="232"/>
        <end position="242"/>
    </location>
</feature>
<dbReference type="InterPro" id="IPR004312">
    <property type="entry name" value="ATHILA_Orf1_C"/>
</dbReference>